<dbReference type="STRING" id="455432.AWN90_32640"/>
<feature type="transmembrane region" description="Helical" evidence="1">
    <location>
        <begin position="9"/>
        <end position="29"/>
    </location>
</feature>
<accession>A0A164MIS1</accession>
<keyword evidence="1" id="KW-0472">Membrane</keyword>
<gene>
    <name evidence="2" type="ORF">AWN90_32640</name>
</gene>
<dbReference type="Proteomes" id="UP000076512">
    <property type="component" value="Unassembled WGS sequence"/>
</dbReference>
<evidence type="ECO:0000313" key="2">
    <source>
        <dbReference type="EMBL" id="KZM73394.1"/>
    </source>
</evidence>
<dbReference type="AlphaFoldDB" id="A0A164MIS1"/>
<feature type="transmembrane region" description="Helical" evidence="1">
    <location>
        <begin position="183"/>
        <end position="204"/>
    </location>
</feature>
<keyword evidence="1" id="KW-1133">Transmembrane helix</keyword>
<evidence type="ECO:0000256" key="1">
    <source>
        <dbReference type="SAM" id="Phobius"/>
    </source>
</evidence>
<dbReference type="Pfam" id="PF14023">
    <property type="entry name" value="Bestrophin-like"/>
    <property type="match status" value="1"/>
</dbReference>
<keyword evidence="1" id="KW-0812">Transmembrane</keyword>
<organism evidence="2 3">
    <name type="scientific">Nocardia terpenica</name>
    <dbReference type="NCBI Taxonomy" id="455432"/>
    <lineage>
        <taxon>Bacteria</taxon>
        <taxon>Bacillati</taxon>
        <taxon>Actinomycetota</taxon>
        <taxon>Actinomycetes</taxon>
        <taxon>Mycobacteriales</taxon>
        <taxon>Nocardiaceae</taxon>
        <taxon>Nocardia</taxon>
    </lineage>
</organism>
<reference evidence="2 3" key="1">
    <citation type="submission" date="2016-04" db="EMBL/GenBank/DDBJ databases">
        <authorList>
            <person name="Evans L.H."/>
            <person name="Alamgir A."/>
            <person name="Owens N."/>
            <person name="Weber N.D."/>
            <person name="Virtaneva K."/>
            <person name="Barbian K."/>
            <person name="Babar A."/>
            <person name="Rosenke K."/>
        </authorList>
    </citation>
    <scope>NUCLEOTIDE SEQUENCE [LARGE SCALE GENOMIC DNA]</scope>
    <source>
        <strain evidence="2 3">IFM 0406</strain>
    </source>
</reference>
<proteinExistence type="predicted"/>
<name>A0A164MIS1_9NOCA</name>
<evidence type="ECO:0008006" key="4">
    <source>
        <dbReference type="Google" id="ProtNLM"/>
    </source>
</evidence>
<sequence>MIVGIVQEIGIASGIAAFAVMVFLVGARLRPATWQQTGEEAAGTPVLDLSKTFFTAVVAFMVVLCWQQYDAARRTTTSEANALLDVYWIAHEMPDPEHHRIQELLHDYTVGIVETEWPVMNHERRLSQRTQHTFDTLRDAVESAHPVDPYASNLRASALTGLAQAAKARQDRAVATRQGIPPFLYALLYFSATMMLLSPVLSGVRVGRRSIMMITLLGVVVGSAIVVIHNLDHPFSGNYTVPKDAFESAVSRYANIS</sequence>
<protein>
    <recommendedName>
        <fullName evidence="4">DUF4239 domain-containing protein</fullName>
    </recommendedName>
</protein>
<dbReference type="EMBL" id="LWGR01000007">
    <property type="protein sequence ID" value="KZM73394.1"/>
    <property type="molecule type" value="Genomic_DNA"/>
</dbReference>
<evidence type="ECO:0000313" key="3">
    <source>
        <dbReference type="Proteomes" id="UP000076512"/>
    </source>
</evidence>
<keyword evidence="3" id="KW-1185">Reference proteome</keyword>
<feature type="transmembrane region" description="Helical" evidence="1">
    <location>
        <begin position="49"/>
        <end position="66"/>
    </location>
</feature>
<feature type="transmembrane region" description="Helical" evidence="1">
    <location>
        <begin position="210"/>
        <end position="228"/>
    </location>
</feature>
<comment type="caution">
    <text evidence="2">The sequence shown here is derived from an EMBL/GenBank/DDBJ whole genome shotgun (WGS) entry which is preliminary data.</text>
</comment>
<dbReference type="InterPro" id="IPR025333">
    <property type="entry name" value="DUF4239"/>
</dbReference>